<keyword evidence="3" id="KW-1185">Reference proteome</keyword>
<feature type="region of interest" description="Disordered" evidence="1">
    <location>
        <begin position="33"/>
        <end position="76"/>
    </location>
</feature>
<dbReference type="OrthoDB" id="10632585at2759"/>
<evidence type="ECO:0000256" key="1">
    <source>
        <dbReference type="SAM" id="MobiDB-lite"/>
    </source>
</evidence>
<dbReference type="Proteomes" id="UP001152622">
    <property type="component" value="Chromosome 14"/>
</dbReference>
<evidence type="ECO:0000313" key="2">
    <source>
        <dbReference type="EMBL" id="KAJ8342200.1"/>
    </source>
</evidence>
<organism evidence="2 3">
    <name type="scientific">Synaphobranchus kaupii</name>
    <name type="common">Kaup's arrowtooth eel</name>
    <dbReference type="NCBI Taxonomy" id="118154"/>
    <lineage>
        <taxon>Eukaryota</taxon>
        <taxon>Metazoa</taxon>
        <taxon>Chordata</taxon>
        <taxon>Craniata</taxon>
        <taxon>Vertebrata</taxon>
        <taxon>Euteleostomi</taxon>
        <taxon>Actinopterygii</taxon>
        <taxon>Neopterygii</taxon>
        <taxon>Teleostei</taxon>
        <taxon>Anguilliformes</taxon>
        <taxon>Synaphobranchidae</taxon>
        <taxon>Synaphobranchus</taxon>
    </lineage>
</organism>
<name>A0A9Q1ENQ0_SYNKA</name>
<reference evidence="2" key="1">
    <citation type="journal article" date="2023" name="Science">
        <title>Genome structures resolve the early diversification of teleost fishes.</title>
        <authorList>
            <person name="Parey E."/>
            <person name="Louis A."/>
            <person name="Montfort J."/>
            <person name="Bouchez O."/>
            <person name="Roques C."/>
            <person name="Iampietro C."/>
            <person name="Lluch J."/>
            <person name="Castinel A."/>
            <person name="Donnadieu C."/>
            <person name="Desvignes T."/>
            <person name="Floi Bucao C."/>
            <person name="Jouanno E."/>
            <person name="Wen M."/>
            <person name="Mejri S."/>
            <person name="Dirks R."/>
            <person name="Jansen H."/>
            <person name="Henkel C."/>
            <person name="Chen W.J."/>
            <person name="Zahm M."/>
            <person name="Cabau C."/>
            <person name="Klopp C."/>
            <person name="Thompson A.W."/>
            <person name="Robinson-Rechavi M."/>
            <person name="Braasch I."/>
            <person name="Lecointre G."/>
            <person name="Bobe J."/>
            <person name="Postlethwait J.H."/>
            <person name="Berthelot C."/>
            <person name="Roest Crollius H."/>
            <person name="Guiguen Y."/>
        </authorList>
    </citation>
    <scope>NUCLEOTIDE SEQUENCE</scope>
    <source>
        <strain evidence="2">WJC10195</strain>
    </source>
</reference>
<protein>
    <submittedName>
        <fullName evidence="2">Uncharacterized protein</fullName>
    </submittedName>
</protein>
<proteinExistence type="predicted"/>
<accession>A0A9Q1ENQ0</accession>
<dbReference type="AlphaFoldDB" id="A0A9Q1ENQ0"/>
<comment type="caution">
    <text evidence="2">The sequence shown here is derived from an EMBL/GenBank/DDBJ whole genome shotgun (WGS) entry which is preliminary data.</text>
</comment>
<evidence type="ECO:0000313" key="3">
    <source>
        <dbReference type="Proteomes" id="UP001152622"/>
    </source>
</evidence>
<sequence>MGQVEPRTAVLKPDHQILYDLLTSHITSLLLASPEFSERSAESSTTTSQGGRGLTQELGPKDSTAPHLDLAHSPGWPRLHLTFMGQQSRFKGRTRKRSEGRMFWAWDGQHRNQQSRETTGLLTTQTQAEVTGQW</sequence>
<dbReference type="EMBL" id="JAINUF010000014">
    <property type="protein sequence ID" value="KAJ8342200.1"/>
    <property type="molecule type" value="Genomic_DNA"/>
</dbReference>
<gene>
    <name evidence="2" type="ORF">SKAU_G00321280</name>
</gene>